<keyword evidence="2" id="KW-1185">Reference proteome</keyword>
<dbReference type="EMBL" id="ML209191">
    <property type="protein sequence ID" value="TFK58794.1"/>
    <property type="molecule type" value="Genomic_DNA"/>
</dbReference>
<proteinExistence type="predicted"/>
<name>A0ACD2ZZB2_9AGAR</name>
<sequence>MDANGSATTNISQCTIYNTIHHYSSVSQTKITSTTTASEEATDDNIPCINSTDGQTERVIHDWLASASISHHEVASDLSFDNAAKILYKDLYSQRRSAIWQRSENISQMQMPSENLSSLAVLLAAPHSKQMIPALNWQLLQGEPICYREQMVLYTKRNPVFLASLFLKRSSSDWNLNHMLSWLSEMIINVRKLCMRPMVLFTINIETSWTGSDFKLQVLRIVQNRRFNNRNWTCHKDSSISSVT</sequence>
<evidence type="ECO:0000313" key="1">
    <source>
        <dbReference type="EMBL" id="TFK58794.1"/>
    </source>
</evidence>
<accession>A0ACD2ZZB2</accession>
<evidence type="ECO:0000313" key="2">
    <source>
        <dbReference type="Proteomes" id="UP000308600"/>
    </source>
</evidence>
<organism evidence="1 2">
    <name type="scientific">Pluteus cervinus</name>
    <dbReference type="NCBI Taxonomy" id="181527"/>
    <lineage>
        <taxon>Eukaryota</taxon>
        <taxon>Fungi</taxon>
        <taxon>Dikarya</taxon>
        <taxon>Basidiomycota</taxon>
        <taxon>Agaricomycotina</taxon>
        <taxon>Agaricomycetes</taxon>
        <taxon>Agaricomycetidae</taxon>
        <taxon>Agaricales</taxon>
        <taxon>Pluteineae</taxon>
        <taxon>Pluteaceae</taxon>
        <taxon>Pluteus</taxon>
    </lineage>
</organism>
<gene>
    <name evidence="1" type="ORF">BDN72DRAFT_906409</name>
</gene>
<dbReference type="Proteomes" id="UP000308600">
    <property type="component" value="Unassembled WGS sequence"/>
</dbReference>
<protein>
    <submittedName>
        <fullName evidence="1">Uncharacterized protein</fullName>
    </submittedName>
</protein>
<reference evidence="1 2" key="1">
    <citation type="journal article" date="2019" name="Nat. Ecol. Evol.">
        <title>Megaphylogeny resolves global patterns of mushroom evolution.</title>
        <authorList>
            <person name="Varga T."/>
            <person name="Krizsan K."/>
            <person name="Foldi C."/>
            <person name="Dima B."/>
            <person name="Sanchez-Garcia M."/>
            <person name="Sanchez-Ramirez S."/>
            <person name="Szollosi G.J."/>
            <person name="Szarkandi J.G."/>
            <person name="Papp V."/>
            <person name="Albert L."/>
            <person name="Andreopoulos W."/>
            <person name="Angelini C."/>
            <person name="Antonin V."/>
            <person name="Barry K.W."/>
            <person name="Bougher N.L."/>
            <person name="Buchanan P."/>
            <person name="Buyck B."/>
            <person name="Bense V."/>
            <person name="Catcheside P."/>
            <person name="Chovatia M."/>
            <person name="Cooper J."/>
            <person name="Damon W."/>
            <person name="Desjardin D."/>
            <person name="Finy P."/>
            <person name="Geml J."/>
            <person name="Haridas S."/>
            <person name="Hughes K."/>
            <person name="Justo A."/>
            <person name="Karasinski D."/>
            <person name="Kautmanova I."/>
            <person name="Kiss B."/>
            <person name="Kocsube S."/>
            <person name="Kotiranta H."/>
            <person name="LaButti K.M."/>
            <person name="Lechner B.E."/>
            <person name="Liimatainen K."/>
            <person name="Lipzen A."/>
            <person name="Lukacs Z."/>
            <person name="Mihaltcheva S."/>
            <person name="Morgado L.N."/>
            <person name="Niskanen T."/>
            <person name="Noordeloos M.E."/>
            <person name="Ohm R.A."/>
            <person name="Ortiz-Santana B."/>
            <person name="Ovrebo C."/>
            <person name="Racz N."/>
            <person name="Riley R."/>
            <person name="Savchenko A."/>
            <person name="Shiryaev A."/>
            <person name="Soop K."/>
            <person name="Spirin V."/>
            <person name="Szebenyi C."/>
            <person name="Tomsovsky M."/>
            <person name="Tulloss R.E."/>
            <person name="Uehling J."/>
            <person name="Grigoriev I.V."/>
            <person name="Vagvolgyi C."/>
            <person name="Papp T."/>
            <person name="Martin F.M."/>
            <person name="Miettinen O."/>
            <person name="Hibbett D.S."/>
            <person name="Nagy L.G."/>
        </authorList>
    </citation>
    <scope>NUCLEOTIDE SEQUENCE [LARGE SCALE GENOMIC DNA]</scope>
    <source>
        <strain evidence="1 2">NL-1719</strain>
    </source>
</reference>